<dbReference type="InterPro" id="IPR013783">
    <property type="entry name" value="Ig-like_fold"/>
</dbReference>
<evidence type="ECO:0000256" key="5">
    <source>
        <dbReference type="ARBA" id="ARBA00023319"/>
    </source>
</evidence>
<dbReference type="GO" id="GO:0050839">
    <property type="term" value="F:cell adhesion molecule binding"/>
    <property type="evidence" value="ECO:0007669"/>
    <property type="project" value="TreeGrafter"/>
</dbReference>
<dbReference type="GO" id="GO:0098609">
    <property type="term" value="P:cell-cell adhesion"/>
    <property type="evidence" value="ECO:0007669"/>
    <property type="project" value="TreeGrafter"/>
</dbReference>
<dbReference type="PROSITE" id="PS50835">
    <property type="entry name" value="IG_LIKE"/>
    <property type="match status" value="1"/>
</dbReference>
<dbReference type="STRING" id="387005.A0A183HRX2"/>
<keyword evidence="5" id="KW-0393">Immunoglobulin domain</keyword>
<keyword evidence="8" id="KW-1185">Reference proteome</keyword>
<proteinExistence type="predicted"/>
<dbReference type="WBParaSite" id="OFLC_0001023301-mRNA-1">
    <property type="protein sequence ID" value="OFLC_0001023301-mRNA-1"/>
    <property type="gene ID" value="OFLC_0001023301"/>
</dbReference>
<keyword evidence="2" id="KW-0472">Membrane</keyword>
<dbReference type="EMBL" id="UZAJ01013423">
    <property type="protein sequence ID" value="VDO66914.1"/>
    <property type="molecule type" value="Genomic_DNA"/>
</dbReference>
<evidence type="ECO:0000313" key="7">
    <source>
        <dbReference type="EMBL" id="VDO66914.1"/>
    </source>
</evidence>
<comment type="subcellular location">
    <subcellularLocation>
        <location evidence="1">Membrane</location>
        <topology evidence="1">Single-pass type I membrane protein</topology>
    </subcellularLocation>
</comment>
<reference evidence="7 8" key="2">
    <citation type="submission" date="2018-11" db="EMBL/GenBank/DDBJ databases">
        <authorList>
            <consortium name="Pathogen Informatics"/>
        </authorList>
    </citation>
    <scope>NUCLEOTIDE SEQUENCE [LARGE SCALE GENOMIC DNA]</scope>
</reference>
<protein>
    <submittedName>
        <fullName evidence="9">Ig-like domain-containing protein</fullName>
    </submittedName>
</protein>
<dbReference type="Proteomes" id="UP000267606">
    <property type="component" value="Unassembled WGS sequence"/>
</dbReference>
<evidence type="ECO:0000313" key="8">
    <source>
        <dbReference type="Proteomes" id="UP000267606"/>
    </source>
</evidence>
<evidence type="ECO:0000256" key="3">
    <source>
        <dbReference type="ARBA" id="ARBA00023157"/>
    </source>
</evidence>
<dbReference type="SUPFAM" id="SSF48726">
    <property type="entry name" value="Immunoglobulin"/>
    <property type="match status" value="1"/>
</dbReference>
<keyword evidence="3" id="KW-1015">Disulfide bond</keyword>
<accession>A0A183HRX2</accession>
<evidence type="ECO:0000256" key="1">
    <source>
        <dbReference type="ARBA" id="ARBA00004479"/>
    </source>
</evidence>
<evidence type="ECO:0000313" key="9">
    <source>
        <dbReference type="WBParaSite" id="OFLC_0001023301-mRNA-1"/>
    </source>
</evidence>
<organism evidence="9">
    <name type="scientific">Onchocerca flexuosa</name>
    <dbReference type="NCBI Taxonomy" id="387005"/>
    <lineage>
        <taxon>Eukaryota</taxon>
        <taxon>Metazoa</taxon>
        <taxon>Ecdysozoa</taxon>
        <taxon>Nematoda</taxon>
        <taxon>Chromadorea</taxon>
        <taxon>Rhabditida</taxon>
        <taxon>Spirurina</taxon>
        <taxon>Spiruromorpha</taxon>
        <taxon>Filarioidea</taxon>
        <taxon>Onchocercidae</taxon>
        <taxon>Onchocerca</taxon>
    </lineage>
</organism>
<reference evidence="9" key="1">
    <citation type="submission" date="2016-06" db="UniProtKB">
        <authorList>
            <consortium name="WormBaseParasite"/>
        </authorList>
    </citation>
    <scope>IDENTIFICATION</scope>
</reference>
<dbReference type="InterPro" id="IPR051275">
    <property type="entry name" value="Cell_adhesion_signaling"/>
</dbReference>
<feature type="domain" description="Ig-like" evidence="6">
    <location>
        <begin position="37"/>
        <end position="132"/>
    </location>
</feature>
<dbReference type="AlphaFoldDB" id="A0A183HRX2"/>
<evidence type="ECO:0000259" key="6">
    <source>
        <dbReference type="PROSITE" id="PS50835"/>
    </source>
</evidence>
<sequence length="163" mass="17715">MVVDANDNGAMYECQSTNLADDKPLSEGIHLSVSYAPRGIEISGETTTRIGRTVTVQCRTDLSNPASRISWLINGLTVQSANHSYLEQTTGTITVSNLIVSPTDVEVSKHQITVQCIATNDEGTASKQLIIRILSPPMEPIIYGFKEMTLLEGETLNLTCESQ</sequence>
<gene>
    <name evidence="7" type="ORF">OFLC_LOCUS10237</name>
</gene>
<evidence type="ECO:0000256" key="2">
    <source>
        <dbReference type="ARBA" id="ARBA00023136"/>
    </source>
</evidence>
<dbReference type="InterPro" id="IPR036179">
    <property type="entry name" value="Ig-like_dom_sf"/>
</dbReference>
<evidence type="ECO:0000256" key="4">
    <source>
        <dbReference type="ARBA" id="ARBA00023180"/>
    </source>
</evidence>
<name>A0A183HRX2_9BILA</name>
<dbReference type="Gene3D" id="2.60.40.10">
    <property type="entry name" value="Immunoglobulins"/>
    <property type="match status" value="1"/>
</dbReference>
<dbReference type="Pfam" id="PF08205">
    <property type="entry name" value="C2-set_2"/>
    <property type="match status" value="1"/>
</dbReference>
<dbReference type="GO" id="GO:0005886">
    <property type="term" value="C:plasma membrane"/>
    <property type="evidence" value="ECO:0007669"/>
    <property type="project" value="TreeGrafter"/>
</dbReference>
<dbReference type="GO" id="GO:0005911">
    <property type="term" value="C:cell-cell junction"/>
    <property type="evidence" value="ECO:0007669"/>
    <property type="project" value="TreeGrafter"/>
</dbReference>
<dbReference type="PANTHER" id="PTHR11640">
    <property type="entry name" value="NEPHRIN"/>
    <property type="match status" value="1"/>
</dbReference>
<dbReference type="InterPro" id="IPR013162">
    <property type="entry name" value="CD80_C2-set"/>
</dbReference>
<dbReference type="InterPro" id="IPR007110">
    <property type="entry name" value="Ig-like_dom"/>
</dbReference>
<dbReference type="PANTHER" id="PTHR11640:SF164">
    <property type="entry name" value="MAM DOMAIN-CONTAINING GLYCOSYLPHOSPHATIDYLINOSITOL ANCHOR PROTEIN 1"/>
    <property type="match status" value="1"/>
</dbReference>
<keyword evidence="4" id="KW-0325">Glycoprotein</keyword>